<evidence type="ECO:0008006" key="3">
    <source>
        <dbReference type="Google" id="ProtNLM"/>
    </source>
</evidence>
<protein>
    <recommendedName>
        <fullName evidence="3">Glutaminase</fullName>
    </recommendedName>
</protein>
<keyword evidence="2" id="KW-1185">Reference proteome</keyword>
<comment type="caution">
    <text evidence="1">The sequence shown here is derived from an EMBL/GenBank/DDBJ whole genome shotgun (WGS) entry which is preliminary data.</text>
</comment>
<dbReference type="Proteomes" id="UP001174208">
    <property type="component" value="Unassembled WGS sequence"/>
</dbReference>
<gene>
    <name evidence="1" type="ORF">P5G50_02440</name>
</gene>
<evidence type="ECO:0000313" key="1">
    <source>
        <dbReference type="EMBL" id="MDN4613300.1"/>
    </source>
</evidence>
<organism evidence="1 2">
    <name type="scientific">Leifsonia williamsii</name>
    <dbReference type="NCBI Taxonomy" id="3035919"/>
    <lineage>
        <taxon>Bacteria</taxon>
        <taxon>Bacillati</taxon>
        <taxon>Actinomycetota</taxon>
        <taxon>Actinomycetes</taxon>
        <taxon>Micrococcales</taxon>
        <taxon>Microbacteriaceae</taxon>
        <taxon>Leifsonia</taxon>
    </lineage>
</organism>
<sequence length="202" mass="21956">MDERNQERPPARENAEEAVAAVRETLAATIARLSEAGARTELLAELITDRRTLFIRREPVLRPIGRVWRLGVVLLGVPAEGRTRQPAPASPPDAVQLWATGNLIRATTPGRTQYVSLSAETRRAYRAAAERGHIPSGATVNFDAPAIRLDAESLSTSAGPLLLRDGRVLVRWSAAVADADARDFRAYVEERADLLAHPPEGA</sequence>
<proteinExistence type="predicted"/>
<dbReference type="EMBL" id="JAROCF010000001">
    <property type="protein sequence ID" value="MDN4613300.1"/>
    <property type="molecule type" value="Genomic_DNA"/>
</dbReference>
<reference evidence="1" key="1">
    <citation type="submission" date="2023-06" db="EMBL/GenBank/DDBJ databases">
        <title>MT1 and MT2 Draft Genomes of Novel Species.</title>
        <authorList>
            <person name="Venkateswaran K."/>
        </authorList>
    </citation>
    <scope>NUCLEOTIDE SEQUENCE</scope>
    <source>
        <strain evidence="1">F6_8S_P_1B</strain>
    </source>
</reference>
<evidence type="ECO:0000313" key="2">
    <source>
        <dbReference type="Proteomes" id="UP001174208"/>
    </source>
</evidence>
<accession>A0ABT8K779</accession>
<name>A0ABT8K779_9MICO</name>
<dbReference type="RefSeq" id="WP_301212795.1">
    <property type="nucleotide sequence ID" value="NZ_JAROCF010000001.1"/>
</dbReference>